<protein>
    <recommendedName>
        <fullName evidence="2">DUF7041 domain-containing protein</fullName>
    </recommendedName>
</protein>
<reference evidence="4" key="1">
    <citation type="submission" date="2010-06" db="EMBL/GenBank/DDBJ databases">
        <authorList>
            <person name="Jiang H."/>
            <person name="Abraham K."/>
            <person name="Ali S."/>
            <person name="Alsbrooks S.L."/>
            <person name="Anim B.N."/>
            <person name="Anosike U.S."/>
            <person name="Attaway T."/>
            <person name="Bandaranaike D.P."/>
            <person name="Battles P.K."/>
            <person name="Bell S.N."/>
            <person name="Bell A.V."/>
            <person name="Beltran B."/>
            <person name="Bickham C."/>
            <person name="Bustamante Y."/>
            <person name="Caleb T."/>
            <person name="Canada A."/>
            <person name="Cardenas V."/>
            <person name="Carter K."/>
            <person name="Chacko J."/>
            <person name="Chandrabose M.N."/>
            <person name="Chavez D."/>
            <person name="Chavez A."/>
            <person name="Chen L."/>
            <person name="Chu H.-S."/>
            <person name="Claassen K.J."/>
            <person name="Cockrell R."/>
            <person name="Collins M."/>
            <person name="Cooper J.A."/>
            <person name="Cree A."/>
            <person name="Curry S.M."/>
            <person name="Da Y."/>
            <person name="Dao M.D."/>
            <person name="Das B."/>
            <person name="Davila M.-L."/>
            <person name="Davy-Carroll L."/>
            <person name="Denson S."/>
            <person name="Dinh H."/>
            <person name="Ebong V.E."/>
            <person name="Edwards J.R."/>
            <person name="Egan A."/>
            <person name="El-Daye J."/>
            <person name="Escobedo L."/>
            <person name="Fernandez S."/>
            <person name="Fernando P.R."/>
            <person name="Flagg N."/>
            <person name="Forbes L.D."/>
            <person name="Fowler R.G."/>
            <person name="Fu Q."/>
            <person name="Gabisi R.A."/>
            <person name="Ganer J."/>
            <person name="Garbino Pronczuk A."/>
            <person name="Garcia R.M."/>
            <person name="Garner T."/>
            <person name="Garrett T.E."/>
            <person name="Gonzalez D.A."/>
            <person name="Hamid H."/>
            <person name="Hawkins E.S."/>
            <person name="Hirani K."/>
            <person name="Hogues M.E."/>
            <person name="Hollins B."/>
            <person name="Hsiao C.-H."/>
            <person name="Jabil R."/>
            <person name="James M.L."/>
            <person name="Jhangiani S.N."/>
            <person name="Johnson B."/>
            <person name="Johnson Q."/>
            <person name="Joshi V."/>
            <person name="Kalu J.B."/>
            <person name="Kam C."/>
            <person name="Kashfia A."/>
            <person name="Keebler J."/>
            <person name="Kisamo H."/>
            <person name="Kovar C.L."/>
            <person name="Lago L.A."/>
            <person name="Lai C.-Y."/>
            <person name="Laidlaw J."/>
            <person name="Lara F."/>
            <person name="Le T.-K."/>
            <person name="Lee S.L."/>
            <person name="Legall F.H."/>
            <person name="Lemon S.J."/>
            <person name="Lewis L.R."/>
            <person name="Li B."/>
            <person name="Liu Y."/>
            <person name="Liu Y.-S."/>
            <person name="Lopez J."/>
            <person name="Lozado R.J."/>
            <person name="Lu J."/>
            <person name="Madu R.C."/>
            <person name="Maheshwari M."/>
            <person name="Maheshwari R."/>
            <person name="Malloy K."/>
            <person name="Martinez E."/>
            <person name="Mathew T."/>
            <person name="Mercado I.C."/>
            <person name="Mercado C."/>
            <person name="Meyer B."/>
            <person name="Montgomery K."/>
            <person name="Morgan M.B."/>
            <person name="Munidasa M."/>
            <person name="Nazareth L.V."/>
            <person name="Nelson J."/>
            <person name="Ng B.M."/>
            <person name="Nguyen N.B."/>
            <person name="Nguyen P.Q."/>
            <person name="Nguyen T."/>
            <person name="Obregon M."/>
            <person name="Okwuonu G.O."/>
            <person name="Onwere C.G."/>
            <person name="Orozco G."/>
            <person name="Parra A."/>
            <person name="Patel S."/>
            <person name="Patil S."/>
            <person name="Perez A."/>
            <person name="Perez Y."/>
            <person name="Pham C."/>
            <person name="Primus E.L."/>
            <person name="Pu L.-L."/>
            <person name="Puazo M."/>
            <person name="Qin X."/>
            <person name="Quiroz J.B."/>
            <person name="Reese J."/>
            <person name="Richards S."/>
            <person name="Rives C.M."/>
            <person name="Robberts R."/>
            <person name="Ruiz S.J."/>
            <person name="Ruiz M.J."/>
            <person name="Santibanez J."/>
            <person name="Schneider B.W."/>
            <person name="Sisson I."/>
            <person name="Smith M."/>
            <person name="Sodergren E."/>
            <person name="Song X.-Z."/>
            <person name="Song B.B."/>
            <person name="Summersgill H."/>
            <person name="Thelus R."/>
            <person name="Thornton R.D."/>
            <person name="Trejos Z.Y."/>
            <person name="Usmani K."/>
            <person name="Vattathil S."/>
            <person name="Villasana D."/>
            <person name="Walker D.L."/>
            <person name="Wang S."/>
            <person name="Wang K."/>
            <person name="White C.S."/>
            <person name="Williams A.C."/>
            <person name="Williamson J."/>
            <person name="Wilson K."/>
            <person name="Woghiren I.O."/>
            <person name="Woodworth J.R."/>
            <person name="Worley K.C."/>
            <person name="Wright R.A."/>
            <person name="Wu W."/>
            <person name="Young L."/>
            <person name="Zhang L."/>
            <person name="Zhang J."/>
            <person name="Zhu Y."/>
            <person name="Muzny D.M."/>
            <person name="Weinstock G."/>
            <person name="Gibbs R.A."/>
        </authorList>
    </citation>
    <scope>NUCLEOTIDE SEQUENCE [LARGE SCALE GENOMIC DNA]</scope>
    <source>
        <strain evidence="4">LSR1</strain>
    </source>
</reference>
<dbReference type="InterPro" id="IPR055469">
    <property type="entry name" value="DUF7041"/>
</dbReference>
<dbReference type="PANTHER" id="PTHR33327:SF3">
    <property type="entry name" value="RNA-DIRECTED DNA POLYMERASE"/>
    <property type="match status" value="1"/>
</dbReference>
<feature type="domain" description="DUF7041" evidence="2">
    <location>
        <begin position="38"/>
        <end position="116"/>
    </location>
</feature>
<accession>A0A8R2B6W1</accession>
<dbReference type="OrthoDB" id="6589648at2759"/>
<dbReference type="RefSeq" id="XP_008184227.1">
    <property type="nucleotide sequence ID" value="XM_008186005.1"/>
</dbReference>
<organism evidence="3 4">
    <name type="scientific">Acyrthosiphon pisum</name>
    <name type="common">Pea aphid</name>
    <dbReference type="NCBI Taxonomy" id="7029"/>
    <lineage>
        <taxon>Eukaryota</taxon>
        <taxon>Metazoa</taxon>
        <taxon>Ecdysozoa</taxon>
        <taxon>Arthropoda</taxon>
        <taxon>Hexapoda</taxon>
        <taxon>Insecta</taxon>
        <taxon>Pterygota</taxon>
        <taxon>Neoptera</taxon>
        <taxon>Paraneoptera</taxon>
        <taxon>Hemiptera</taxon>
        <taxon>Sternorrhyncha</taxon>
        <taxon>Aphidomorpha</taxon>
        <taxon>Aphidoidea</taxon>
        <taxon>Aphididae</taxon>
        <taxon>Macrosiphini</taxon>
        <taxon>Acyrthosiphon</taxon>
    </lineage>
</organism>
<dbReference type="GeneID" id="103309746"/>
<feature type="region of interest" description="Disordered" evidence="1">
    <location>
        <begin position="1"/>
        <end position="24"/>
    </location>
</feature>
<keyword evidence="4" id="KW-1185">Reference proteome</keyword>
<evidence type="ECO:0000313" key="4">
    <source>
        <dbReference type="Proteomes" id="UP000007819"/>
    </source>
</evidence>
<evidence type="ECO:0000313" key="3">
    <source>
        <dbReference type="EnsemblMetazoa" id="XP_008184227.1"/>
    </source>
</evidence>
<evidence type="ECO:0000259" key="2">
    <source>
        <dbReference type="Pfam" id="PF23055"/>
    </source>
</evidence>
<proteinExistence type="predicted"/>
<name>A0A8R2B6W1_ACYPI</name>
<feature type="region of interest" description="Disordered" evidence="1">
    <location>
        <begin position="222"/>
        <end position="247"/>
    </location>
</feature>
<dbReference type="AlphaFoldDB" id="A0A8R2B6W1"/>
<reference evidence="3" key="2">
    <citation type="submission" date="2022-06" db="UniProtKB">
        <authorList>
            <consortium name="EnsemblMetazoa"/>
        </authorList>
    </citation>
    <scope>IDENTIFICATION</scope>
</reference>
<sequence length="271" mass="29972">MVDDEVSQDPSGAPGQPSPSTLANVSTTVDSVSHVPRLPNFWTYSPHEWFLHADAVFANQRIRADTPRVNHVLAALNEEAVKAVSDLIGPNTSYASLKDRLISTFSVPPSTRFRTIVEPGGMGDRRPSQMLRDMRAVLPNSLDDTALREFWLQKLPSNIRAIVSGLDGTLTDIAERADRVLEASTSRDVFAVQSSSSDDRLRAIEAAILSLTTQISNLLTAQQSRNNSGYSRNRSRSKSRTQNNPKWCSYHNQYGADARHCKSPCTFKSEN</sequence>
<dbReference type="Proteomes" id="UP000007819">
    <property type="component" value="Chromosome A1"/>
</dbReference>
<dbReference type="EnsemblMetazoa" id="XM_008186005.1">
    <property type="protein sequence ID" value="XP_008184227.1"/>
    <property type="gene ID" value="LOC103309746"/>
</dbReference>
<dbReference type="PANTHER" id="PTHR33327">
    <property type="entry name" value="ENDONUCLEASE"/>
    <property type="match status" value="1"/>
</dbReference>
<dbReference type="Pfam" id="PF23055">
    <property type="entry name" value="DUF7041"/>
    <property type="match status" value="1"/>
</dbReference>
<dbReference type="KEGG" id="api:103309746"/>
<evidence type="ECO:0000256" key="1">
    <source>
        <dbReference type="SAM" id="MobiDB-lite"/>
    </source>
</evidence>